<dbReference type="PANTHER" id="PTHR43774:SF1">
    <property type="entry name" value="PEPTIDE METHIONINE SULFOXIDE REDUCTASE MSRA 2"/>
    <property type="match status" value="1"/>
</dbReference>
<dbReference type="HAMAP" id="MF_01401">
    <property type="entry name" value="MsrA"/>
    <property type="match status" value="1"/>
</dbReference>
<evidence type="ECO:0000256" key="2">
    <source>
        <dbReference type="HAMAP-Rule" id="MF_01401"/>
    </source>
</evidence>
<comment type="catalytic activity">
    <reaction evidence="2">
        <text>L-methionyl-[protein] + [thioredoxin]-disulfide + H2O = L-methionyl-(S)-S-oxide-[protein] + [thioredoxin]-dithiol</text>
        <dbReference type="Rhea" id="RHEA:14217"/>
        <dbReference type="Rhea" id="RHEA-COMP:10698"/>
        <dbReference type="Rhea" id="RHEA-COMP:10700"/>
        <dbReference type="Rhea" id="RHEA-COMP:12313"/>
        <dbReference type="Rhea" id="RHEA-COMP:12315"/>
        <dbReference type="ChEBI" id="CHEBI:15377"/>
        <dbReference type="ChEBI" id="CHEBI:16044"/>
        <dbReference type="ChEBI" id="CHEBI:29950"/>
        <dbReference type="ChEBI" id="CHEBI:44120"/>
        <dbReference type="ChEBI" id="CHEBI:50058"/>
        <dbReference type="EC" id="1.8.4.11"/>
    </reaction>
</comment>
<dbReference type="GO" id="GO:0033744">
    <property type="term" value="F:L-methionine:thioredoxin-disulfide S-oxidoreductase activity"/>
    <property type="evidence" value="ECO:0007669"/>
    <property type="project" value="RHEA"/>
</dbReference>
<dbReference type="STRING" id="1514971.AUR64_19460"/>
<comment type="function">
    <text evidence="2">Has an important function as a repair enzyme for proteins that have been inactivated by oxidation. Catalyzes the reversible oxidation-reduction of methionine sulfoxide in proteins to methionine.</text>
</comment>
<accession>A0A0W1R4S6</accession>
<keyword evidence="1 2" id="KW-0560">Oxidoreductase</keyword>
<proteinExistence type="inferred from homology"/>
<dbReference type="SUPFAM" id="SSF55068">
    <property type="entry name" value="Peptide methionine sulfoxide reductase"/>
    <property type="match status" value="1"/>
</dbReference>
<organism evidence="4 5">
    <name type="scientific">Haloprofundus marisrubri</name>
    <dbReference type="NCBI Taxonomy" id="1514971"/>
    <lineage>
        <taxon>Archaea</taxon>
        <taxon>Methanobacteriati</taxon>
        <taxon>Methanobacteriota</taxon>
        <taxon>Stenosarchaea group</taxon>
        <taxon>Halobacteria</taxon>
        <taxon>Halobacteriales</taxon>
        <taxon>Haloferacaceae</taxon>
        <taxon>Haloprofundus</taxon>
    </lineage>
</organism>
<evidence type="ECO:0000313" key="5">
    <source>
        <dbReference type="Proteomes" id="UP000054387"/>
    </source>
</evidence>
<comment type="catalytic activity">
    <reaction evidence="2">
        <text>[thioredoxin]-disulfide + L-methionine + H2O = L-methionine (S)-S-oxide + [thioredoxin]-dithiol</text>
        <dbReference type="Rhea" id="RHEA:19993"/>
        <dbReference type="Rhea" id="RHEA-COMP:10698"/>
        <dbReference type="Rhea" id="RHEA-COMP:10700"/>
        <dbReference type="ChEBI" id="CHEBI:15377"/>
        <dbReference type="ChEBI" id="CHEBI:29950"/>
        <dbReference type="ChEBI" id="CHEBI:50058"/>
        <dbReference type="ChEBI" id="CHEBI:57844"/>
        <dbReference type="ChEBI" id="CHEBI:58772"/>
        <dbReference type="EC" id="1.8.4.11"/>
    </reaction>
</comment>
<dbReference type="AlphaFoldDB" id="A0A0W1R4S6"/>
<dbReference type="GO" id="GO:0008113">
    <property type="term" value="F:peptide-methionine (S)-S-oxide reductase activity"/>
    <property type="evidence" value="ECO:0007669"/>
    <property type="project" value="UniProtKB-UniRule"/>
</dbReference>
<dbReference type="EC" id="1.8.4.11" evidence="2"/>
<dbReference type="PANTHER" id="PTHR43774">
    <property type="entry name" value="PEPTIDE METHIONINE SULFOXIDE REDUCTASE"/>
    <property type="match status" value="1"/>
</dbReference>
<gene>
    <name evidence="2" type="primary">msrA</name>
    <name evidence="4" type="ORF">AUR64_19460</name>
</gene>
<sequence>MSNTETATFAGGCFWCIEAAMKELDGVHEAISGYTGGDVEDPTYKQVCTGNTGHAEAVQVEYDPEKLSYEDLLQVFFTVHDPTTLNRQGPDVGTQYRSAVYYHDDEQRELVESFVEELEAEGAFDDPIVTEIESLGPYYVAEEHHQDYYEKNPGDAYCTFNAEPKIRKVREKFADKAKQTPADD</sequence>
<dbReference type="EMBL" id="LOPU01000031">
    <property type="protein sequence ID" value="KTG08409.1"/>
    <property type="molecule type" value="Genomic_DNA"/>
</dbReference>
<evidence type="ECO:0000313" key="4">
    <source>
        <dbReference type="EMBL" id="KTG08409.1"/>
    </source>
</evidence>
<name>A0A0W1R4S6_9EURY</name>
<comment type="similarity">
    <text evidence="2">Belongs to the MsrA Met sulfoxide reductase family.</text>
</comment>
<evidence type="ECO:0000256" key="1">
    <source>
        <dbReference type="ARBA" id="ARBA00023002"/>
    </source>
</evidence>
<keyword evidence="5" id="KW-1185">Reference proteome</keyword>
<feature type="active site" evidence="2">
    <location>
        <position position="13"/>
    </location>
</feature>
<evidence type="ECO:0000259" key="3">
    <source>
        <dbReference type="Pfam" id="PF01625"/>
    </source>
</evidence>
<reference evidence="4 5" key="1">
    <citation type="submission" date="2015-12" db="EMBL/GenBank/DDBJ databases">
        <title>Haloprofundus marisrubri gen. nov., sp. nov., an extremely halophilic archaeon isolated from the Discovery deep brine-seawater interface in the Red Sea.</title>
        <authorList>
            <person name="Zhang G."/>
            <person name="Stingl U."/>
            <person name="Rashid M."/>
        </authorList>
    </citation>
    <scope>NUCLEOTIDE SEQUENCE [LARGE SCALE GENOMIC DNA]</scope>
    <source>
        <strain evidence="4 5">SB9</strain>
    </source>
</reference>
<dbReference type="Proteomes" id="UP000054387">
    <property type="component" value="Unassembled WGS sequence"/>
</dbReference>
<protein>
    <recommendedName>
        <fullName evidence="2">Peptide methionine sulfoxide reductase MsrA</fullName>
        <shortName evidence="2">Protein-methionine-S-oxide reductase</shortName>
        <ecNumber evidence="2">1.8.4.11</ecNumber>
    </recommendedName>
    <alternativeName>
        <fullName evidence="2">Peptide-methionine (S)-S-oxide reductase</fullName>
        <shortName evidence="2">Peptide Met(O) reductase</shortName>
    </alternativeName>
</protein>
<comment type="caution">
    <text evidence="4">The sequence shown here is derived from an EMBL/GenBank/DDBJ whole genome shotgun (WGS) entry which is preliminary data.</text>
</comment>
<dbReference type="RefSeq" id="WP_058583129.1">
    <property type="nucleotide sequence ID" value="NZ_LOPU01000031.1"/>
</dbReference>
<dbReference type="Gene3D" id="3.30.1060.10">
    <property type="entry name" value="Peptide methionine sulphoxide reductase MsrA"/>
    <property type="match status" value="1"/>
</dbReference>
<dbReference type="OrthoDB" id="7150at2157"/>
<feature type="domain" description="Peptide methionine sulphoxide reductase MsrA" evidence="3">
    <location>
        <begin position="6"/>
        <end position="158"/>
    </location>
</feature>
<dbReference type="InterPro" id="IPR036509">
    <property type="entry name" value="Met_Sox_Rdtase_MsrA_sf"/>
</dbReference>
<dbReference type="Pfam" id="PF01625">
    <property type="entry name" value="PMSR"/>
    <property type="match status" value="1"/>
</dbReference>
<dbReference type="NCBIfam" id="TIGR00401">
    <property type="entry name" value="msrA"/>
    <property type="match status" value="1"/>
</dbReference>
<dbReference type="InterPro" id="IPR002569">
    <property type="entry name" value="Met_Sox_Rdtase_MsrA_dom"/>
</dbReference>